<proteinExistence type="predicted"/>
<reference evidence="1 2" key="1">
    <citation type="journal article" date="2018" name="Front. Plant Sci.">
        <title>Red Clover (Trifolium pratense) and Zigzag Clover (T. medium) - A Picture of Genomic Similarities and Differences.</title>
        <authorList>
            <person name="Dluhosova J."/>
            <person name="Istvanek J."/>
            <person name="Nedelnik J."/>
            <person name="Repkova J."/>
        </authorList>
    </citation>
    <scope>NUCLEOTIDE SEQUENCE [LARGE SCALE GENOMIC DNA]</scope>
    <source>
        <strain evidence="2">cv. 10/8</strain>
        <tissue evidence="1">Leaf</tissue>
    </source>
</reference>
<dbReference type="EMBL" id="LXQA010166997">
    <property type="protein sequence ID" value="MCI28638.1"/>
    <property type="molecule type" value="Genomic_DNA"/>
</dbReference>
<protein>
    <submittedName>
        <fullName evidence="1">Uncharacterized protein</fullName>
    </submittedName>
</protein>
<evidence type="ECO:0000313" key="1">
    <source>
        <dbReference type="EMBL" id="MCI28638.1"/>
    </source>
</evidence>
<keyword evidence="2" id="KW-1185">Reference proteome</keyword>
<dbReference type="Proteomes" id="UP000265520">
    <property type="component" value="Unassembled WGS sequence"/>
</dbReference>
<evidence type="ECO:0000313" key="2">
    <source>
        <dbReference type="Proteomes" id="UP000265520"/>
    </source>
</evidence>
<dbReference type="AlphaFoldDB" id="A0A392QWG7"/>
<comment type="caution">
    <text evidence="1">The sequence shown here is derived from an EMBL/GenBank/DDBJ whole genome shotgun (WGS) entry which is preliminary data.</text>
</comment>
<sequence length="67" mass="7681">MDLEPQNLDFEWILDESANRACNSALRRRAKKWSPGRGVRQLSPNLARLRFASDLFSPVLARPRQAS</sequence>
<accession>A0A392QWG7</accession>
<organism evidence="1 2">
    <name type="scientific">Trifolium medium</name>
    <dbReference type="NCBI Taxonomy" id="97028"/>
    <lineage>
        <taxon>Eukaryota</taxon>
        <taxon>Viridiplantae</taxon>
        <taxon>Streptophyta</taxon>
        <taxon>Embryophyta</taxon>
        <taxon>Tracheophyta</taxon>
        <taxon>Spermatophyta</taxon>
        <taxon>Magnoliopsida</taxon>
        <taxon>eudicotyledons</taxon>
        <taxon>Gunneridae</taxon>
        <taxon>Pentapetalae</taxon>
        <taxon>rosids</taxon>
        <taxon>fabids</taxon>
        <taxon>Fabales</taxon>
        <taxon>Fabaceae</taxon>
        <taxon>Papilionoideae</taxon>
        <taxon>50 kb inversion clade</taxon>
        <taxon>NPAAA clade</taxon>
        <taxon>Hologalegina</taxon>
        <taxon>IRL clade</taxon>
        <taxon>Trifolieae</taxon>
        <taxon>Trifolium</taxon>
    </lineage>
</organism>
<feature type="non-terminal residue" evidence="1">
    <location>
        <position position="67"/>
    </location>
</feature>
<name>A0A392QWG7_9FABA</name>